<evidence type="ECO:0000259" key="4">
    <source>
        <dbReference type="SMART" id="SM00903"/>
    </source>
</evidence>
<dbReference type="SMART" id="SM00903">
    <property type="entry name" value="Flavin_Reduct"/>
    <property type="match status" value="1"/>
</dbReference>
<proteinExistence type="inferred from homology"/>
<dbReference type="PANTHER" id="PTHR43567">
    <property type="entry name" value="FLAVOREDOXIN-RELATED-RELATED"/>
    <property type="match status" value="1"/>
</dbReference>
<evidence type="ECO:0000313" key="6">
    <source>
        <dbReference type="Proteomes" id="UP000248975"/>
    </source>
</evidence>
<dbReference type="GO" id="GO:0010181">
    <property type="term" value="F:FMN binding"/>
    <property type="evidence" value="ECO:0007669"/>
    <property type="project" value="InterPro"/>
</dbReference>
<organism evidence="5 6">
    <name type="scientific">Cereibacter sphaeroides</name>
    <name type="common">Rhodobacter sphaeroides</name>
    <dbReference type="NCBI Taxonomy" id="1063"/>
    <lineage>
        <taxon>Bacteria</taxon>
        <taxon>Pseudomonadati</taxon>
        <taxon>Pseudomonadota</taxon>
        <taxon>Alphaproteobacteria</taxon>
        <taxon>Rhodobacterales</taxon>
        <taxon>Paracoccaceae</taxon>
        <taxon>Cereibacter</taxon>
    </lineage>
</organism>
<evidence type="ECO:0000256" key="1">
    <source>
        <dbReference type="ARBA" id="ARBA00001917"/>
    </source>
</evidence>
<comment type="caution">
    <text evidence="5">The sequence shown here is derived from an EMBL/GenBank/DDBJ whole genome shotgun (WGS) entry which is preliminary data.</text>
</comment>
<dbReference type="PANTHER" id="PTHR43567:SF1">
    <property type="entry name" value="FLAVOREDOXIN"/>
    <property type="match status" value="1"/>
</dbReference>
<evidence type="ECO:0000256" key="3">
    <source>
        <dbReference type="ARBA" id="ARBA00038054"/>
    </source>
</evidence>
<name>A0A2W5S4X2_CERSP</name>
<dbReference type="Proteomes" id="UP000248975">
    <property type="component" value="Unassembled WGS sequence"/>
</dbReference>
<keyword evidence="2" id="KW-0285">Flavoprotein</keyword>
<sequence length="191" mass="20883">MADARVAEVPLNKSYRLLNHGPTVLVTTTDGIRRNVMAAAWSMAVDFDPPKISIVIDRPTLTRELIDATGRFGLTIPPAGAVDITNAVGQISGREVDKFARWGIKVLPDAPDVPPRLALGIAWLDCRVIAETDVQQRHDMFVAHVTAAWADPQVFREGHWIDGPESLRTIHHIAGGNFFAAGPLLRAKEPE</sequence>
<protein>
    <submittedName>
        <fullName evidence="5">Flavin reductase</fullName>
    </submittedName>
</protein>
<feature type="domain" description="Flavin reductase like" evidence="4">
    <location>
        <begin position="16"/>
        <end position="162"/>
    </location>
</feature>
<dbReference type="InterPro" id="IPR012349">
    <property type="entry name" value="Split_barrel_FMN-bd"/>
</dbReference>
<dbReference type="Pfam" id="PF01613">
    <property type="entry name" value="Flavin_Reduct"/>
    <property type="match status" value="1"/>
</dbReference>
<comment type="cofactor">
    <cofactor evidence="1">
        <name>FMN</name>
        <dbReference type="ChEBI" id="CHEBI:58210"/>
    </cofactor>
</comment>
<dbReference type="EMBL" id="QFQS01000002">
    <property type="protein sequence ID" value="PZQ98071.1"/>
    <property type="molecule type" value="Genomic_DNA"/>
</dbReference>
<evidence type="ECO:0000313" key="5">
    <source>
        <dbReference type="EMBL" id="PZQ98071.1"/>
    </source>
</evidence>
<dbReference type="SUPFAM" id="SSF50475">
    <property type="entry name" value="FMN-binding split barrel"/>
    <property type="match status" value="1"/>
</dbReference>
<dbReference type="InterPro" id="IPR002563">
    <property type="entry name" value="Flavin_Rdtase-like_dom"/>
</dbReference>
<reference evidence="5 6" key="1">
    <citation type="submission" date="2017-08" db="EMBL/GenBank/DDBJ databases">
        <title>Infants hospitalized years apart are colonized by the same room-sourced microbial strains.</title>
        <authorList>
            <person name="Brooks B."/>
            <person name="Olm M.R."/>
            <person name="Firek B.A."/>
            <person name="Baker R."/>
            <person name="Thomas B.C."/>
            <person name="Morowitz M.J."/>
            <person name="Banfield J.F."/>
        </authorList>
    </citation>
    <scope>NUCLEOTIDE SEQUENCE [LARGE SCALE GENOMIC DNA]</scope>
    <source>
        <strain evidence="5">S2_003_000_R2_11</strain>
    </source>
</reference>
<gene>
    <name evidence="5" type="ORF">DI533_11695</name>
</gene>
<evidence type="ECO:0000256" key="2">
    <source>
        <dbReference type="ARBA" id="ARBA00022630"/>
    </source>
</evidence>
<dbReference type="Gene3D" id="2.30.110.10">
    <property type="entry name" value="Electron Transport, Fmn-binding Protein, Chain A"/>
    <property type="match status" value="1"/>
</dbReference>
<dbReference type="AlphaFoldDB" id="A0A2W5S4X2"/>
<accession>A0A2W5S4X2</accession>
<dbReference type="InterPro" id="IPR052174">
    <property type="entry name" value="Flavoredoxin"/>
</dbReference>
<comment type="similarity">
    <text evidence="3">Belongs to the flavoredoxin family.</text>
</comment>
<dbReference type="GO" id="GO:0016646">
    <property type="term" value="F:oxidoreductase activity, acting on the CH-NH group of donors, NAD or NADP as acceptor"/>
    <property type="evidence" value="ECO:0007669"/>
    <property type="project" value="UniProtKB-ARBA"/>
</dbReference>